<dbReference type="Proteomes" id="UP001320876">
    <property type="component" value="Unassembled WGS sequence"/>
</dbReference>
<evidence type="ECO:0000256" key="1">
    <source>
        <dbReference type="SAM" id="SignalP"/>
    </source>
</evidence>
<name>A0ABT3GSD4_9BACT</name>
<reference evidence="2 3" key="1">
    <citation type="submission" date="2022-10" db="EMBL/GenBank/DDBJ databases">
        <title>Luteolibacter arcticus strain CCTCC AB 2014275, whole genome shotgun sequencing project.</title>
        <authorList>
            <person name="Zhao G."/>
            <person name="Shen L."/>
        </authorList>
    </citation>
    <scope>NUCLEOTIDE SEQUENCE [LARGE SCALE GENOMIC DNA]</scope>
    <source>
        <strain evidence="2 3">CCTCC AB 2014275</strain>
    </source>
</reference>
<dbReference type="EMBL" id="JAPDDT010000026">
    <property type="protein sequence ID" value="MCW1926442.1"/>
    <property type="molecule type" value="Genomic_DNA"/>
</dbReference>
<feature type="chain" id="PRO_5045603594" evidence="1">
    <location>
        <begin position="22"/>
        <end position="508"/>
    </location>
</feature>
<organism evidence="2 3">
    <name type="scientific">Luteolibacter arcticus</name>
    <dbReference type="NCBI Taxonomy" id="1581411"/>
    <lineage>
        <taxon>Bacteria</taxon>
        <taxon>Pseudomonadati</taxon>
        <taxon>Verrucomicrobiota</taxon>
        <taxon>Verrucomicrobiia</taxon>
        <taxon>Verrucomicrobiales</taxon>
        <taxon>Verrucomicrobiaceae</taxon>
        <taxon>Luteolibacter</taxon>
    </lineage>
</organism>
<sequence>MKSVFPRCLLLPALVTMAAGAALDLDSWQTAPLAAAATGTGASNNWYLFPDANDNPRVLVKATGTGATVNHRILTGGPPNWTAGALTGTPSLNKQGVIVPYTNGSAYVIAPHNTELWLRFFNAAGELKLSEKVDRSTVPVPISSIGLSAARDAGGGLHIVYLGSPNTTSETLRYAFRSASGDWTWSTPRDLSTQSQFVRQTVVIPSDTKAAKIYASLQTGTVYSLLRATVTNANIAAGSAENLGNNIAEHIAGNRLGGVDRLYYFAKAAQDGFWNLKQAGLTDPVQTIGLCSPTSIICAPGPDNKQRIVWLDGLAKEIHYLKPGTTSAYDVLHPVTDTNGTAEVRGLHFKNGKPHLLYRNSLQQAFMAFPGEDLDTDGNGRSDLIDLAFNSSTAGIKILPTAPSAPGLPLSENKFKFQIPTIGSAISNGAGGLFSNSKSITYGVETSTDAVTWTTLGASSPLIIVQSSVSGTFPNELKTFSVMYNETIPAAPSKRFFRIKITRPAAAY</sequence>
<protein>
    <submittedName>
        <fullName evidence="2">Uncharacterized protein</fullName>
    </submittedName>
</protein>
<keyword evidence="3" id="KW-1185">Reference proteome</keyword>
<feature type="signal peptide" evidence="1">
    <location>
        <begin position="1"/>
        <end position="21"/>
    </location>
</feature>
<accession>A0ABT3GSD4</accession>
<keyword evidence="1" id="KW-0732">Signal</keyword>
<proteinExistence type="predicted"/>
<evidence type="ECO:0000313" key="3">
    <source>
        <dbReference type="Proteomes" id="UP001320876"/>
    </source>
</evidence>
<comment type="caution">
    <text evidence="2">The sequence shown here is derived from an EMBL/GenBank/DDBJ whole genome shotgun (WGS) entry which is preliminary data.</text>
</comment>
<gene>
    <name evidence="2" type="ORF">OKA05_28080</name>
</gene>
<evidence type="ECO:0000313" key="2">
    <source>
        <dbReference type="EMBL" id="MCW1926442.1"/>
    </source>
</evidence>